<dbReference type="AlphaFoldDB" id="A0AAV1SN60"/>
<dbReference type="Proteomes" id="UP001314170">
    <property type="component" value="Unassembled WGS sequence"/>
</dbReference>
<protein>
    <submittedName>
        <fullName evidence="1">Uncharacterized protein</fullName>
    </submittedName>
</protein>
<sequence length="106" mass="12122">KGPLSRHCGNGREAIRGVDDYEVRFVVIWVWNRGRCLGLQPHTRGCGNMGYYMQRGCCKSRPRLEGKAILCGKFVATKSCYKGVFRGYEGRLICRGFLREIEFLRG</sequence>
<evidence type="ECO:0000313" key="2">
    <source>
        <dbReference type="Proteomes" id="UP001314170"/>
    </source>
</evidence>
<evidence type="ECO:0000313" key="1">
    <source>
        <dbReference type="EMBL" id="CAK7355447.1"/>
    </source>
</evidence>
<comment type="caution">
    <text evidence="1">The sequence shown here is derived from an EMBL/GenBank/DDBJ whole genome shotgun (WGS) entry which is preliminary data.</text>
</comment>
<feature type="non-terminal residue" evidence="1">
    <location>
        <position position="1"/>
    </location>
</feature>
<name>A0AAV1SN60_9ROSI</name>
<dbReference type="EMBL" id="CAWUPB010001195">
    <property type="protein sequence ID" value="CAK7355447.1"/>
    <property type="molecule type" value="Genomic_DNA"/>
</dbReference>
<organism evidence="1 2">
    <name type="scientific">Dovyalis caffra</name>
    <dbReference type="NCBI Taxonomy" id="77055"/>
    <lineage>
        <taxon>Eukaryota</taxon>
        <taxon>Viridiplantae</taxon>
        <taxon>Streptophyta</taxon>
        <taxon>Embryophyta</taxon>
        <taxon>Tracheophyta</taxon>
        <taxon>Spermatophyta</taxon>
        <taxon>Magnoliopsida</taxon>
        <taxon>eudicotyledons</taxon>
        <taxon>Gunneridae</taxon>
        <taxon>Pentapetalae</taxon>
        <taxon>rosids</taxon>
        <taxon>fabids</taxon>
        <taxon>Malpighiales</taxon>
        <taxon>Salicaceae</taxon>
        <taxon>Flacourtieae</taxon>
        <taxon>Dovyalis</taxon>
    </lineage>
</organism>
<proteinExistence type="predicted"/>
<keyword evidence="2" id="KW-1185">Reference proteome</keyword>
<reference evidence="1 2" key="1">
    <citation type="submission" date="2024-01" db="EMBL/GenBank/DDBJ databases">
        <authorList>
            <person name="Waweru B."/>
        </authorList>
    </citation>
    <scope>NUCLEOTIDE SEQUENCE [LARGE SCALE GENOMIC DNA]</scope>
</reference>
<gene>
    <name evidence="1" type="ORF">DCAF_LOCUS25707</name>
</gene>
<accession>A0AAV1SN60</accession>